<proteinExistence type="inferred from homology"/>
<dbReference type="InterPro" id="IPR049326">
    <property type="entry name" value="Rhodopsin_dom_fungi"/>
</dbReference>
<feature type="transmembrane region" description="Helical" evidence="6">
    <location>
        <begin position="90"/>
        <end position="111"/>
    </location>
</feature>
<reference evidence="8" key="1">
    <citation type="journal article" date="2020" name="Stud. Mycol.">
        <title>101 Dothideomycetes genomes: a test case for predicting lifestyles and emergence of pathogens.</title>
        <authorList>
            <person name="Haridas S."/>
            <person name="Albert R."/>
            <person name="Binder M."/>
            <person name="Bloem J."/>
            <person name="Labutti K."/>
            <person name="Salamov A."/>
            <person name="Andreopoulos B."/>
            <person name="Baker S."/>
            <person name="Barry K."/>
            <person name="Bills G."/>
            <person name="Bluhm B."/>
            <person name="Cannon C."/>
            <person name="Castanera R."/>
            <person name="Culley D."/>
            <person name="Daum C."/>
            <person name="Ezra D."/>
            <person name="Gonzalez J."/>
            <person name="Henrissat B."/>
            <person name="Kuo A."/>
            <person name="Liang C."/>
            <person name="Lipzen A."/>
            <person name="Lutzoni F."/>
            <person name="Magnuson J."/>
            <person name="Mondo S."/>
            <person name="Nolan M."/>
            <person name="Ohm R."/>
            <person name="Pangilinan J."/>
            <person name="Park H.-J."/>
            <person name="Ramirez L."/>
            <person name="Alfaro M."/>
            <person name="Sun H."/>
            <person name="Tritt A."/>
            <person name="Yoshinaga Y."/>
            <person name="Zwiers L.-H."/>
            <person name="Turgeon B."/>
            <person name="Goodwin S."/>
            <person name="Spatafora J."/>
            <person name="Crous P."/>
            <person name="Grigoriev I."/>
        </authorList>
    </citation>
    <scope>NUCLEOTIDE SEQUENCE</scope>
    <source>
        <strain evidence="8">CBS 122367</strain>
    </source>
</reference>
<protein>
    <recommendedName>
        <fullName evidence="7">Rhodopsin domain-containing protein</fullName>
    </recommendedName>
</protein>
<dbReference type="OrthoDB" id="444631at2759"/>
<feature type="transmembrane region" description="Helical" evidence="6">
    <location>
        <begin position="263"/>
        <end position="283"/>
    </location>
</feature>
<feature type="transmembrane region" description="Helical" evidence="6">
    <location>
        <begin position="178"/>
        <end position="198"/>
    </location>
</feature>
<evidence type="ECO:0000313" key="9">
    <source>
        <dbReference type="Proteomes" id="UP000799291"/>
    </source>
</evidence>
<keyword evidence="2 6" id="KW-0812">Transmembrane</keyword>
<dbReference type="PANTHER" id="PTHR33048">
    <property type="entry name" value="PTH11-LIKE INTEGRAL MEMBRANE PROTEIN (AFU_ORTHOLOGUE AFUA_5G11245)"/>
    <property type="match status" value="1"/>
</dbReference>
<evidence type="ECO:0000256" key="1">
    <source>
        <dbReference type="ARBA" id="ARBA00004141"/>
    </source>
</evidence>
<dbReference type="EMBL" id="MU005611">
    <property type="protein sequence ID" value="KAF2678560.1"/>
    <property type="molecule type" value="Genomic_DNA"/>
</dbReference>
<dbReference type="PANTHER" id="PTHR33048:SF92">
    <property type="entry name" value="INTEGRAL MEMBRANE PROTEIN"/>
    <property type="match status" value="1"/>
</dbReference>
<dbReference type="AlphaFoldDB" id="A0A6G1IKP5"/>
<evidence type="ECO:0000313" key="8">
    <source>
        <dbReference type="EMBL" id="KAF2678560.1"/>
    </source>
</evidence>
<evidence type="ECO:0000256" key="3">
    <source>
        <dbReference type="ARBA" id="ARBA00022989"/>
    </source>
</evidence>
<evidence type="ECO:0000256" key="4">
    <source>
        <dbReference type="ARBA" id="ARBA00023136"/>
    </source>
</evidence>
<keyword evidence="9" id="KW-1185">Reference proteome</keyword>
<evidence type="ECO:0000259" key="7">
    <source>
        <dbReference type="Pfam" id="PF20684"/>
    </source>
</evidence>
<feature type="transmembrane region" description="Helical" evidence="6">
    <location>
        <begin position="146"/>
        <end position="166"/>
    </location>
</feature>
<comment type="subcellular location">
    <subcellularLocation>
        <location evidence="1">Membrane</location>
        <topology evidence="1">Multi-pass membrane protein</topology>
    </subcellularLocation>
</comment>
<sequence>MPTNVGILTGGPDQIEATWKAFPPETLKIMLKAFTPSQIADAEWKIEHSEWTPMFNAQLALGLLFGLATLTCAGRVLIRLLTLRRLTLDDFFLFFAFLNLIGGTVVLYSQIHILYLEWAATHGDILVTLLALQHMDDFFETSKWRVAYFFFLWTAIFSVKWCYLVFFRPFLRAMGRGIAVYWWVTVVLSVVSWVLLVMGDSVIVCPRVGKAAIKCAPNLSATSPRVNIVLWLNAVLDAVTDIMIVIIPIWILRQSQMRTLTKIGLGIFLCLSIFMLICSVIRASGIRGDAGANDYPWTTFWLHAEGCIAVIMGSITVYRSTLIGSNEISDKVRGFFDRLKRKRGDVEAEDGDVGVMESQGRRYRLKLLRLPGSTLTGLRTMFGVTSATDSSVKGTDVSFDSDIGAYEADYHAHLKGKSSVPRSSIHT</sequence>
<dbReference type="Proteomes" id="UP000799291">
    <property type="component" value="Unassembled WGS sequence"/>
</dbReference>
<dbReference type="InterPro" id="IPR052337">
    <property type="entry name" value="SAT4-like"/>
</dbReference>
<feature type="transmembrane region" description="Helical" evidence="6">
    <location>
        <begin position="59"/>
        <end position="78"/>
    </location>
</feature>
<feature type="transmembrane region" description="Helical" evidence="6">
    <location>
        <begin position="295"/>
        <end position="318"/>
    </location>
</feature>
<keyword evidence="4 6" id="KW-0472">Membrane</keyword>
<dbReference type="Pfam" id="PF20684">
    <property type="entry name" value="Fung_rhodopsin"/>
    <property type="match status" value="1"/>
</dbReference>
<feature type="domain" description="Rhodopsin" evidence="7">
    <location>
        <begin position="75"/>
        <end position="321"/>
    </location>
</feature>
<evidence type="ECO:0000256" key="5">
    <source>
        <dbReference type="ARBA" id="ARBA00038359"/>
    </source>
</evidence>
<gene>
    <name evidence="8" type="ORF">K458DRAFT_480822</name>
</gene>
<keyword evidence="3 6" id="KW-1133">Transmembrane helix</keyword>
<feature type="transmembrane region" description="Helical" evidence="6">
    <location>
        <begin position="228"/>
        <end position="251"/>
    </location>
</feature>
<comment type="similarity">
    <text evidence="5">Belongs to the SAT4 family.</text>
</comment>
<organism evidence="8 9">
    <name type="scientific">Lentithecium fluviatile CBS 122367</name>
    <dbReference type="NCBI Taxonomy" id="1168545"/>
    <lineage>
        <taxon>Eukaryota</taxon>
        <taxon>Fungi</taxon>
        <taxon>Dikarya</taxon>
        <taxon>Ascomycota</taxon>
        <taxon>Pezizomycotina</taxon>
        <taxon>Dothideomycetes</taxon>
        <taxon>Pleosporomycetidae</taxon>
        <taxon>Pleosporales</taxon>
        <taxon>Massarineae</taxon>
        <taxon>Lentitheciaceae</taxon>
        <taxon>Lentithecium</taxon>
    </lineage>
</organism>
<evidence type="ECO:0000256" key="6">
    <source>
        <dbReference type="SAM" id="Phobius"/>
    </source>
</evidence>
<dbReference type="GO" id="GO:0016020">
    <property type="term" value="C:membrane"/>
    <property type="evidence" value="ECO:0007669"/>
    <property type="project" value="UniProtKB-SubCell"/>
</dbReference>
<evidence type="ECO:0000256" key="2">
    <source>
        <dbReference type="ARBA" id="ARBA00022692"/>
    </source>
</evidence>
<accession>A0A6G1IKP5</accession>
<name>A0A6G1IKP5_9PLEO</name>